<dbReference type="Pfam" id="PF12796">
    <property type="entry name" value="Ank_2"/>
    <property type="match status" value="1"/>
</dbReference>
<evidence type="ECO:0000256" key="7">
    <source>
        <dbReference type="ARBA" id="ARBA00022840"/>
    </source>
</evidence>
<evidence type="ECO:0000256" key="1">
    <source>
        <dbReference type="ARBA" id="ARBA00004141"/>
    </source>
</evidence>
<dbReference type="InterPro" id="IPR036770">
    <property type="entry name" value="Ankyrin_rpt-contain_sf"/>
</dbReference>
<feature type="domain" description="Protein kinase" evidence="12">
    <location>
        <begin position="27"/>
        <end position="336"/>
    </location>
</feature>
<dbReference type="SUPFAM" id="SSF48403">
    <property type="entry name" value="Ankyrin repeat"/>
    <property type="match status" value="1"/>
</dbReference>
<dbReference type="PANTHER" id="PTHR44329">
    <property type="entry name" value="SERINE/THREONINE-PROTEIN KINASE TNNI3K-RELATED"/>
    <property type="match status" value="1"/>
</dbReference>
<comment type="caution">
    <text evidence="13">The sequence shown here is derived from an EMBL/GenBank/DDBJ whole genome shotgun (WGS) entry which is preliminary data.</text>
</comment>
<dbReference type="STRING" id="660025.F9FT38"/>
<gene>
    <name evidence="13" type="ORF">FOXB_09569</name>
</gene>
<keyword evidence="10" id="KW-0040">ANK repeat</keyword>
<comment type="subcellular location">
    <subcellularLocation>
        <location evidence="1">Membrane</location>
        <topology evidence="1">Multi-pass membrane protein</topology>
    </subcellularLocation>
</comment>
<dbReference type="InterPro" id="IPR011009">
    <property type="entry name" value="Kinase-like_dom_sf"/>
</dbReference>
<accession>F9FT38</accession>
<feature type="repeat" description="ANK" evidence="10">
    <location>
        <begin position="589"/>
        <end position="621"/>
    </location>
</feature>
<protein>
    <recommendedName>
        <fullName evidence="12">Protein kinase domain-containing protein</fullName>
    </recommendedName>
</protein>
<keyword evidence="7" id="KW-0067">ATP-binding</keyword>
<dbReference type="InterPro" id="IPR000719">
    <property type="entry name" value="Prot_kinase_dom"/>
</dbReference>
<keyword evidence="4 11" id="KW-0812">Transmembrane</keyword>
<organism evidence="13">
    <name type="scientific">Fusarium oxysporum (strain Fo5176)</name>
    <name type="common">Fusarium vascular wilt</name>
    <dbReference type="NCBI Taxonomy" id="660025"/>
    <lineage>
        <taxon>Eukaryota</taxon>
        <taxon>Fungi</taxon>
        <taxon>Dikarya</taxon>
        <taxon>Ascomycota</taxon>
        <taxon>Pezizomycotina</taxon>
        <taxon>Sordariomycetes</taxon>
        <taxon>Hypocreomycetidae</taxon>
        <taxon>Hypocreales</taxon>
        <taxon>Nectriaceae</taxon>
        <taxon>Fusarium</taxon>
        <taxon>Fusarium oxysporum species complex</taxon>
    </lineage>
</organism>
<dbReference type="GO" id="GO:0004674">
    <property type="term" value="F:protein serine/threonine kinase activity"/>
    <property type="evidence" value="ECO:0007669"/>
    <property type="project" value="TreeGrafter"/>
</dbReference>
<keyword evidence="6" id="KW-0418">Kinase</keyword>
<dbReference type="Gene3D" id="1.10.510.10">
    <property type="entry name" value="Transferase(Phosphotransferase) domain 1"/>
    <property type="match status" value="1"/>
</dbReference>
<dbReference type="PROSITE" id="PS50297">
    <property type="entry name" value="ANK_REP_REGION"/>
    <property type="match status" value="1"/>
</dbReference>
<dbReference type="InterPro" id="IPR013525">
    <property type="entry name" value="ABC2_TM"/>
</dbReference>
<reference evidence="13" key="1">
    <citation type="journal article" date="2012" name="Mol. Plant Microbe Interact.">
        <title>A highly conserved effector in Fusarium oxysporum is required for full virulence on Arabidopsis.</title>
        <authorList>
            <person name="Thatcher L.F."/>
            <person name="Gardiner D.M."/>
            <person name="Kazan K."/>
            <person name="Manners J."/>
        </authorList>
    </citation>
    <scope>NUCLEOTIDE SEQUENCE [LARGE SCALE GENOMIC DNA]</scope>
    <source>
        <strain evidence="13">Fo5176</strain>
    </source>
</reference>
<evidence type="ECO:0000256" key="2">
    <source>
        <dbReference type="ARBA" id="ARBA00005843"/>
    </source>
</evidence>
<evidence type="ECO:0000313" key="13">
    <source>
        <dbReference type="EMBL" id="EGU79918.1"/>
    </source>
</evidence>
<dbReference type="SMART" id="SM00248">
    <property type="entry name" value="ANK"/>
    <property type="match status" value="3"/>
</dbReference>
<evidence type="ECO:0000256" key="6">
    <source>
        <dbReference type="ARBA" id="ARBA00022777"/>
    </source>
</evidence>
<feature type="transmembrane region" description="Helical" evidence="11">
    <location>
        <begin position="737"/>
        <end position="757"/>
    </location>
</feature>
<proteinExistence type="inferred from homology"/>
<dbReference type="AlphaFoldDB" id="F9FT38"/>
<sequence length="905" mass="101221">MSTFLITHQRLDLSLTLLNVMIDDASIDVQTRSNKGGYFSVCLAKTQGLLDVRFLNDEDNLLPEARDLPELVAVKIPRPDGDLNSAQSRKMWSSMAMELQILRNEFISNHPNIVQFLGVCWKSVEEGVLMPSFVLEAAEIDLEQYLNNPKAVEYRKMLGLAVDIVTGVRTLHDVGIIHGDIKPANVLIFKDPQLRYIAKIADFGGNLMNMSLDAIKDDGLTRDAFFEQMKRNDERKIAAIAYYSLMYLENILGPEEKDKPPASMYSIKKVVGDMASVIMMMFAKPKFRLSVKALLKNMRIVMHRYLIWEGFQELYSHDFRNNGPTKLNLQEHDIWLQPSLDEPTEDDVNRVLHLGKSMAWFNQSFSHIELGGSVTDVPGMNEVPEEVAATHVGETWKRWRKLRDQKPSEALSLRQGGAVLEYAMFYLRTVQLAPKSEATIDESLSLLLQAADGGHKGARGIVSHLYDSLGRGFPTSREIELAWLRDGICNGSETAKRRLQSLDPELYAEAVILLRTRFSGLGIETPPQYWDQDMLSDDELYEETRIRHQFGTDADQWQTVLLCSISNHLELLRRLTDHGFGDVNQLNEWNETPLLWASRAGHRDIVFHLLDCGADASVANDEGAIPLHFLSSFDDEDIPNVCRRLIEADAKIEARSKPGRQYKEGLDSTYVAVEGTPSSLSSWFVQCLAAWFNRSCQNSSFSGHSTKSVSDTRTCVMTFAIFNYTVFGVRSSEDQGLVLLFFVYFYILAGTFAHMVVAPLPDATTAGRVVTILFSMMILFAGVFQTPIALPGFWIFMYRVSPMTYLVGGVAVSGLSGDAIICSQAELAVFQPPAGETCGAYMQPYLEQAAPGTLLNPDATASCSYCPLGYADQVLARSDYEFGACGLKRSSKKGDKGLYEMPALR</sequence>
<dbReference type="GO" id="GO:0140359">
    <property type="term" value="F:ABC-type transporter activity"/>
    <property type="evidence" value="ECO:0007669"/>
    <property type="project" value="InterPro"/>
</dbReference>
<dbReference type="SMART" id="SM00220">
    <property type="entry name" value="S_TKc"/>
    <property type="match status" value="1"/>
</dbReference>
<evidence type="ECO:0000256" key="8">
    <source>
        <dbReference type="ARBA" id="ARBA00022989"/>
    </source>
</evidence>
<feature type="transmembrane region" description="Helical" evidence="11">
    <location>
        <begin position="769"/>
        <end position="796"/>
    </location>
</feature>
<keyword evidence="5" id="KW-0547">Nucleotide-binding</keyword>
<dbReference type="OrthoDB" id="4062651at2759"/>
<evidence type="ECO:0000256" key="9">
    <source>
        <dbReference type="ARBA" id="ARBA00023136"/>
    </source>
</evidence>
<evidence type="ECO:0000256" key="10">
    <source>
        <dbReference type="PROSITE-ProRule" id="PRU00023"/>
    </source>
</evidence>
<comment type="similarity">
    <text evidence="2">Belongs to the protein kinase superfamily. TKL Ser/Thr protein kinase family.</text>
</comment>
<dbReference type="InterPro" id="IPR002110">
    <property type="entry name" value="Ankyrin_rpt"/>
</dbReference>
<evidence type="ECO:0000259" key="12">
    <source>
        <dbReference type="PROSITE" id="PS50011"/>
    </source>
</evidence>
<dbReference type="Gene3D" id="1.25.40.20">
    <property type="entry name" value="Ankyrin repeat-containing domain"/>
    <property type="match status" value="1"/>
</dbReference>
<keyword evidence="8 11" id="KW-1133">Transmembrane helix</keyword>
<dbReference type="PROSITE" id="PS00108">
    <property type="entry name" value="PROTEIN_KINASE_ST"/>
    <property type="match status" value="1"/>
</dbReference>
<evidence type="ECO:0000256" key="11">
    <source>
        <dbReference type="SAM" id="Phobius"/>
    </source>
</evidence>
<dbReference type="CDD" id="cd00180">
    <property type="entry name" value="PKc"/>
    <property type="match status" value="1"/>
</dbReference>
<evidence type="ECO:0000256" key="4">
    <source>
        <dbReference type="ARBA" id="ARBA00022692"/>
    </source>
</evidence>
<dbReference type="SUPFAM" id="SSF56112">
    <property type="entry name" value="Protein kinase-like (PK-like)"/>
    <property type="match status" value="1"/>
</dbReference>
<keyword evidence="9 11" id="KW-0472">Membrane</keyword>
<dbReference type="InterPro" id="IPR051681">
    <property type="entry name" value="Ser/Thr_Kinases-Pseudokinases"/>
</dbReference>
<dbReference type="EMBL" id="AFQF01002597">
    <property type="protein sequence ID" value="EGU79918.1"/>
    <property type="molecule type" value="Genomic_DNA"/>
</dbReference>
<keyword evidence="3" id="KW-0808">Transferase</keyword>
<name>F9FT38_FUSOF</name>
<dbReference type="GO" id="GO:0005524">
    <property type="term" value="F:ATP binding"/>
    <property type="evidence" value="ECO:0007669"/>
    <property type="project" value="UniProtKB-KW"/>
</dbReference>
<dbReference type="PANTHER" id="PTHR44329:SF288">
    <property type="entry name" value="MITOGEN-ACTIVATED PROTEIN KINASE KINASE KINASE 20"/>
    <property type="match status" value="1"/>
</dbReference>
<dbReference type="InterPro" id="IPR008271">
    <property type="entry name" value="Ser/Thr_kinase_AS"/>
</dbReference>
<dbReference type="Pfam" id="PF00069">
    <property type="entry name" value="Pkinase"/>
    <property type="match status" value="1"/>
</dbReference>
<dbReference type="PROSITE" id="PS50011">
    <property type="entry name" value="PROTEIN_KINASE_DOM"/>
    <property type="match status" value="1"/>
</dbReference>
<dbReference type="Pfam" id="PF01061">
    <property type="entry name" value="ABC2_membrane"/>
    <property type="match status" value="1"/>
</dbReference>
<dbReference type="GO" id="GO:0016020">
    <property type="term" value="C:membrane"/>
    <property type="evidence" value="ECO:0007669"/>
    <property type="project" value="UniProtKB-SubCell"/>
</dbReference>
<dbReference type="PROSITE" id="PS50088">
    <property type="entry name" value="ANK_REPEAT"/>
    <property type="match status" value="1"/>
</dbReference>
<evidence type="ECO:0000256" key="3">
    <source>
        <dbReference type="ARBA" id="ARBA00022679"/>
    </source>
</evidence>
<evidence type="ECO:0000256" key="5">
    <source>
        <dbReference type="ARBA" id="ARBA00022741"/>
    </source>
</evidence>